<evidence type="ECO:0000256" key="1">
    <source>
        <dbReference type="SAM" id="MobiDB-lite"/>
    </source>
</evidence>
<accession>L8GG11</accession>
<name>L8GG11_ACACF</name>
<keyword evidence="3" id="KW-1185">Reference proteome</keyword>
<reference evidence="2 3" key="1">
    <citation type="journal article" date="2013" name="Genome Biol.">
        <title>Genome of Acanthamoeba castellanii highlights extensive lateral gene transfer and early evolution of tyrosine kinase signaling.</title>
        <authorList>
            <person name="Clarke M."/>
            <person name="Lohan A.J."/>
            <person name="Liu B."/>
            <person name="Lagkouvardos I."/>
            <person name="Roy S."/>
            <person name="Zafar N."/>
            <person name="Bertelli C."/>
            <person name="Schilde C."/>
            <person name="Kianianmomeni A."/>
            <person name="Burglin T.R."/>
            <person name="Frech C."/>
            <person name="Turcotte B."/>
            <person name="Kopec K.O."/>
            <person name="Synnott J.M."/>
            <person name="Choo C."/>
            <person name="Paponov I."/>
            <person name="Finkler A."/>
            <person name="Soon Heng Tan C."/>
            <person name="Hutchins A.P."/>
            <person name="Weinmeier T."/>
            <person name="Rattei T."/>
            <person name="Chu J.S."/>
            <person name="Gimenez G."/>
            <person name="Irimia M."/>
            <person name="Rigden D.J."/>
            <person name="Fitzpatrick D.A."/>
            <person name="Lorenzo-Morales J."/>
            <person name="Bateman A."/>
            <person name="Chiu C.H."/>
            <person name="Tang P."/>
            <person name="Hegemann P."/>
            <person name="Fromm H."/>
            <person name="Raoult D."/>
            <person name="Greub G."/>
            <person name="Miranda-Saavedra D."/>
            <person name="Chen N."/>
            <person name="Nash P."/>
            <person name="Ginger M.L."/>
            <person name="Horn M."/>
            <person name="Schaap P."/>
            <person name="Caler L."/>
            <person name="Loftus B."/>
        </authorList>
    </citation>
    <scope>NUCLEOTIDE SEQUENCE [LARGE SCALE GENOMIC DNA]</scope>
    <source>
        <strain evidence="2 3">Neff</strain>
    </source>
</reference>
<dbReference type="RefSeq" id="XP_004333822.1">
    <property type="nucleotide sequence ID" value="XM_004333774.1"/>
</dbReference>
<dbReference type="GeneID" id="14912230"/>
<protein>
    <submittedName>
        <fullName evidence="2">Uncharacterized protein</fullName>
    </submittedName>
</protein>
<evidence type="ECO:0000313" key="3">
    <source>
        <dbReference type="Proteomes" id="UP000011083"/>
    </source>
</evidence>
<dbReference type="KEGG" id="acan:ACA1_362970"/>
<gene>
    <name evidence="2" type="ORF">ACA1_362970</name>
</gene>
<dbReference type="VEuPathDB" id="AmoebaDB:ACA1_362970"/>
<feature type="region of interest" description="Disordered" evidence="1">
    <location>
        <begin position="16"/>
        <end position="61"/>
    </location>
</feature>
<proteinExistence type="predicted"/>
<feature type="region of interest" description="Disordered" evidence="1">
    <location>
        <begin position="208"/>
        <end position="230"/>
    </location>
</feature>
<evidence type="ECO:0000313" key="2">
    <source>
        <dbReference type="EMBL" id="ELR11809.1"/>
    </source>
</evidence>
<dbReference type="AlphaFoldDB" id="L8GG11"/>
<feature type="compositionally biased region" description="Acidic residues" evidence="1">
    <location>
        <begin position="28"/>
        <end position="37"/>
    </location>
</feature>
<dbReference type="Proteomes" id="UP000011083">
    <property type="component" value="Unassembled WGS sequence"/>
</dbReference>
<dbReference type="EMBL" id="KB008147">
    <property type="protein sequence ID" value="ELR11809.1"/>
    <property type="molecule type" value="Genomic_DNA"/>
</dbReference>
<organism evidence="2 3">
    <name type="scientific">Acanthamoeba castellanii (strain ATCC 30010 / Neff)</name>
    <dbReference type="NCBI Taxonomy" id="1257118"/>
    <lineage>
        <taxon>Eukaryota</taxon>
        <taxon>Amoebozoa</taxon>
        <taxon>Discosea</taxon>
        <taxon>Longamoebia</taxon>
        <taxon>Centramoebida</taxon>
        <taxon>Acanthamoebidae</taxon>
        <taxon>Acanthamoeba</taxon>
    </lineage>
</organism>
<sequence>MAAYMQASQTLAVCGSSVGDNINHSDESDKDESDDNDTSDRIGSSSSSDEGEEEGDTHDTLGLATVNHFHPFIERYQRMCDLIERYGQGRTIKDVGPWDLSGLIRLTPKDRIQPGQAARRHPQYTVEAEDLAFLDLMLMAERSVTQAFALEVYATRHDIPFMTVLKDTPRLYRQYCEYLANCIYHHHLACREEAASCLRAPHTHPLTTASTSNYDHKDEEEGEGGCFYTH</sequence>